<evidence type="ECO:0000256" key="1">
    <source>
        <dbReference type="ARBA" id="ARBA00010617"/>
    </source>
</evidence>
<keyword evidence="2" id="KW-0349">Heme</keyword>
<evidence type="ECO:0000256" key="2">
    <source>
        <dbReference type="RuleBase" id="RU000461"/>
    </source>
</evidence>
<dbReference type="GO" id="GO:0004497">
    <property type="term" value="F:monooxygenase activity"/>
    <property type="evidence" value="ECO:0007669"/>
    <property type="project" value="UniProtKB-KW"/>
</dbReference>
<keyword evidence="4" id="KW-1185">Reference proteome</keyword>
<dbReference type="PANTHER" id="PTHR46696:SF6">
    <property type="entry name" value="P450, PUTATIVE (EUROFUNG)-RELATED"/>
    <property type="match status" value="1"/>
</dbReference>
<dbReference type="GO" id="GO:0020037">
    <property type="term" value="F:heme binding"/>
    <property type="evidence" value="ECO:0007669"/>
    <property type="project" value="InterPro"/>
</dbReference>
<proteinExistence type="inferred from homology"/>
<dbReference type="SUPFAM" id="SSF48264">
    <property type="entry name" value="Cytochrome P450"/>
    <property type="match status" value="1"/>
</dbReference>
<evidence type="ECO:0000313" key="4">
    <source>
        <dbReference type="Proteomes" id="UP000067626"/>
    </source>
</evidence>
<dbReference type="Proteomes" id="UP000067626">
    <property type="component" value="Chromosome"/>
</dbReference>
<keyword evidence="2" id="KW-0408">Iron</keyword>
<dbReference type="PROSITE" id="PS00086">
    <property type="entry name" value="CYTOCHROME_P450"/>
    <property type="match status" value="1"/>
</dbReference>
<dbReference type="InterPro" id="IPR036396">
    <property type="entry name" value="Cyt_P450_sf"/>
</dbReference>
<dbReference type="RefSeq" id="WP_050430123.1">
    <property type="nucleotide sequence ID" value="NZ_CP012159.1"/>
</dbReference>
<dbReference type="STRING" id="52.CMC5_019510"/>
<dbReference type="PANTHER" id="PTHR46696">
    <property type="entry name" value="P450, PUTATIVE (EUROFUNG)-RELATED"/>
    <property type="match status" value="1"/>
</dbReference>
<dbReference type="GO" id="GO:0016705">
    <property type="term" value="F:oxidoreductase activity, acting on paired donors, with incorporation or reduction of molecular oxygen"/>
    <property type="evidence" value="ECO:0007669"/>
    <property type="project" value="InterPro"/>
</dbReference>
<name>A0A0K1EB47_CHOCO</name>
<dbReference type="InterPro" id="IPR001128">
    <property type="entry name" value="Cyt_P450"/>
</dbReference>
<evidence type="ECO:0000313" key="3">
    <source>
        <dbReference type="EMBL" id="AKT37808.1"/>
    </source>
</evidence>
<dbReference type="AlphaFoldDB" id="A0A0K1EB47"/>
<reference evidence="3 4" key="1">
    <citation type="submission" date="2015-07" db="EMBL/GenBank/DDBJ databases">
        <title>Genome analysis of myxobacterium Chondromyces crocatus Cm c5 reveals a high potential for natural compound synthesis and the genetic basis for the loss of fruiting body formation.</title>
        <authorList>
            <person name="Zaburannyi N."/>
            <person name="Bunk B."/>
            <person name="Maier J."/>
            <person name="Overmann J."/>
            <person name="Mueller R."/>
        </authorList>
    </citation>
    <scope>NUCLEOTIDE SEQUENCE [LARGE SCALE GENOMIC DNA]</scope>
    <source>
        <strain evidence="3 4">Cm c5</strain>
    </source>
</reference>
<dbReference type="PATRIC" id="fig|52.7.peg.2101"/>
<protein>
    <submittedName>
        <fullName evidence="3">Cytochrome P450</fullName>
    </submittedName>
</protein>
<keyword evidence="2" id="KW-0560">Oxidoreductase</keyword>
<organism evidence="3 4">
    <name type="scientific">Chondromyces crocatus</name>
    <dbReference type="NCBI Taxonomy" id="52"/>
    <lineage>
        <taxon>Bacteria</taxon>
        <taxon>Pseudomonadati</taxon>
        <taxon>Myxococcota</taxon>
        <taxon>Polyangia</taxon>
        <taxon>Polyangiales</taxon>
        <taxon>Polyangiaceae</taxon>
        <taxon>Chondromyces</taxon>
    </lineage>
</organism>
<accession>A0A0K1EB47</accession>
<comment type="similarity">
    <text evidence="1 2">Belongs to the cytochrome P450 family.</text>
</comment>
<sequence>MNNELESERGVPAHVPVDLVVDLDVFHPAGMEDDLHLAWRKVQVSGPDIFWTPRNGGHWVATRAEDIVVIQTDHERFSHRDVSIPTARPKGAPTALPVELDPPQHGAYRGLISPAFSIRAVGAMEAKIREVTVALVEAIAPRGECEFVGDFAKELPVVVFLDLVDLPRADRETLLPWAEDLIRPKSAETAGLAYQNLARYVAGWVAQRTERPGNDLISHIAGSRVHGRPITQDEAIRLCMLVLVGGLDTVASMLGFVARFMAQHPVHRRQLAEDPTLLPQAVEELIRRHGLVNTTRTITHDFVFKGVQLKEGERILVPNHLAGLDERTVEAPLTVDFLRPKPAPHAAFGNGPHRCPGSTLARTELRIFLEEWLKRIPEFGIKPGTKPVFASGAVNTVHELHLGWTPARG</sequence>
<dbReference type="EMBL" id="CP012159">
    <property type="protein sequence ID" value="AKT37808.1"/>
    <property type="molecule type" value="Genomic_DNA"/>
</dbReference>
<keyword evidence="2" id="KW-0479">Metal-binding</keyword>
<keyword evidence="2" id="KW-0503">Monooxygenase</keyword>
<dbReference type="InterPro" id="IPR017972">
    <property type="entry name" value="Cyt_P450_CS"/>
</dbReference>
<dbReference type="KEGG" id="ccro:CMC5_019510"/>
<dbReference type="Gene3D" id="1.10.630.10">
    <property type="entry name" value="Cytochrome P450"/>
    <property type="match status" value="1"/>
</dbReference>
<dbReference type="PRINTS" id="PR00359">
    <property type="entry name" value="BP450"/>
</dbReference>
<gene>
    <name evidence="3" type="ORF">CMC5_019510</name>
</gene>
<dbReference type="Pfam" id="PF00067">
    <property type="entry name" value="p450"/>
    <property type="match status" value="1"/>
</dbReference>
<dbReference type="GO" id="GO:0005506">
    <property type="term" value="F:iron ion binding"/>
    <property type="evidence" value="ECO:0007669"/>
    <property type="project" value="InterPro"/>
</dbReference>
<dbReference type="CDD" id="cd11035">
    <property type="entry name" value="P450cam-like"/>
    <property type="match status" value="1"/>
</dbReference>
<dbReference type="OrthoDB" id="4511384at2"/>
<dbReference type="InterPro" id="IPR002397">
    <property type="entry name" value="Cyt_P450_B"/>
</dbReference>